<keyword evidence="2" id="KW-1185">Reference proteome</keyword>
<protein>
    <submittedName>
        <fullName evidence="1">Uncharacterized protein</fullName>
    </submittedName>
</protein>
<comment type="caution">
    <text evidence="1">The sequence shown here is derived from an EMBL/GenBank/DDBJ whole genome shotgun (WGS) entry which is preliminary data.</text>
</comment>
<gene>
    <name evidence="1" type="ORF">PoB_001750600</name>
</gene>
<dbReference type="Proteomes" id="UP000735302">
    <property type="component" value="Unassembled WGS sequence"/>
</dbReference>
<reference evidence="1 2" key="1">
    <citation type="journal article" date="2021" name="Elife">
        <title>Chloroplast acquisition without the gene transfer in kleptoplastic sea slugs, Plakobranchus ocellatus.</title>
        <authorList>
            <person name="Maeda T."/>
            <person name="Takahashi S."/>
            <person name="Yoshida T."/>
            <person name="Shimamura S."/>
            <person name="Takaki Y."/>
            <person name="Nagai Y."/>
            <person name="Toyoda A."/>
            <person name="Suzuki Y."/>
            <person name="Arimoto A."/>
            <person name="Ishii H."/>
            <person name="Satoh N."/>
            <person name="Nishiyama T."/>
            <person name="Hasebe M."/>
            <person name="Maruyama T."/>
            <person name="Minagawa J."/>
            <person name="Obokata J."/>
            <person name="Shigenobu S."/>
        </authorList>
    </citation>
    <scope>NUCLEOTIDE SEQUENCE [LARGE SCALE GENOMIC DNA]</scope>
</reference>
<evidence type="ECO:0000313" key="1">
    <source>
        <dbReference type="EMBL" id="GFN91000.1"/>
    </source>
</evidence>
<organism evidence="1 2">
    <name type="scientific">Plakobranchus ocellatus</name>
    <dbReference type="NCBI Taxonomy" id="259542"/>
    <lineage>
        <taxon>Eukaryota</taxon>
        <taxon>Metazoa</taxon>
        <taxon>Spiralia</taxon>
        <taxon>Lophotrochozoa</taxon>
        <taxon>Mollusca</taxon>
        <taxon>Gastropoda</taxon>
        <taxon>Heterobranchia</taxon>
        <taxon>Euthyneura</taxon>
        <taxon>Panpulmonata</taxon>
        <taxon>Sacoglossa</taxon>
        <taxon>Placobranchoidea</taxon>
        <taxon>Plakobranchidae</taxon>
        <taxon>Plakobranchus</taxon>
    </lineage>
</organism>
<dbReference type="EMBL" id="BLXT01002074">
    <property type="protein sequence ID" value="GFN91000.1"/>
    <property type="molecule type" value="Genomic_DNA"/>
</dbReference>
<accession>A0AAV3Z8P4</accession>
<sequence>MKSGYFTRRLTTCNETFAAISRGRLNFSALWNEGKVHTYHHETSIFSSLAVRCEPPCAQQTARKIRASIHGPGYLSARMSNLLFKISFAGVERESQIEPNSRSRPRGVHPKKNDIVNKLLPLIPTQGRRSGISCP</sequence>
<dbReference type="AlphaFoldDB" id="A0AAV3Z8P4"/>
<name>A0AAV3Z8P4_9GAST</name>
<proteinExistence type="predicted"/>
<evidence type="ECO:0000313" key="2">
    <source>
        <dbReference type="Proteomes" id="UP000735302"/>
    </source>
</evidence>